<evidence type="ECO:0000259" key="1">
    <source>
        <dbReference type="PROSITE" id="PS51819"/>
    </source>
</evidence>
<evidence type="ECO:0000313" key="2">
    <source>
        <dbReference type="EMBL" id="RVU38675.1"/>
    </source>
</evidence>
<protein>
    <submittedName>
        <fullName evidence="2">VOC family protein</fullName>
    </submittedName>
</protein>
<keyword evidence="3" id="KW-1185">Reference proteome</keyword>
<gene>
    <name evidence="2" type="ORF">EOI86_05210</name>
</gene>
<dbReference type="OrthoDB" id="9807407at2"/>
<accession>A0A3S2WUA9</accession>
<dbReference type="Pfam" id="PF00903">
    <property type="entry name" value="Glyoxalase"/>
    <property type="match status" value="1"/>
</dbReference>
<dbReference type="Gene3D" id="3.10.180.10">
    <property type="entry name" value="2,3-Dihydroxybiphenyl 1,2-Dioxygenase, domain 1"/>
    <property type="match status" value="1"/>
</dbReference>
<evidence type="ECO:0000313" key="3">
    <source>
        <dbReference type="Proteomes" id="UP000287447"/>
    </source>
</evidence>
<dbReference type="PROSITE" id="PS51819">
    <property type="entry name" value="VOC"/>
    <property type="match status" value="1"/>
</dbReference>
<dbReference type="EMBL" id="SADE01000001">
    <property type="protein sequence ID" value="RVU38675.1"/>
    <property type="molecule type" value="Genomic_DNA"/>
</dbReference>
<dbReference type="InterPro" id="IPR004360">
    <property type="entry name" value="Glyas_Fos-R_dOase_dom"/>
</dbReference>
<dbReference type="InterPro" id="IPR029068">
    <property type="entry name" value="Glyas_Bleomycin-R_OHBP_Dase"/>
</dbReference>
<dbReference type="AlphaFoldDB" id="A0A3S2WUA9"/>
<dbReference type="SUPFAM" id="SSF54593">
    <property type="entry name" value="Glyoxalase/Bleomycin resistance protein/Dihydroxybiphenyl dioxygenase"/>
    <property type="match status" value="1"/>
</dbReference>
<dbReference type="PANTHER" id="PTHR35006">
    <property type="entry name" value="GLYOXALASE FAMILY PROTEIN (AFU_ORTHOLOGUE AFUA_5G14830)"/>
    <property type="match status" value="1"/>
</dbReference>
<feature type="domain" description="VOC" evidence="1">
    <location>
        <begin position="1"/>
        <end position="123"/>
    </location>
</feature>
<organism evidence="2 3">
    <name type="scientific">Hwanghaeella grinnelliae</name>
    <dbReference type="NCBI Taxonomy" id="2500179"/>
    <lineage>
        <taxon>Bacteria</taxon>
        <taxon>Pseudomonadati</taxon>
        <taxon>Pseudomonadota</taxon>
        <taxon>Alphaproteobacteria</taxon>
        <taxon>Rhodospirillales</taxon>
        <taxon>Rhodospirillaceae</taxon>
        <taxon>Hwanghaeella</taxon>
    </lineage>
</organism>
<reference evidence="3" key="1">
    <citation type="submission" date="2019-01" db="EMBL/GenBank/DDBJ databases">
        <title>Gri0909 isolated from a small marine red alga.</title>
        <authorList>
            <person name="Kim J."/>
            <person name="Jeong S.E."/>
            <person name="Jeon C.O."/>
        </authorList>
    </citation>
    <scope>NUCLEOTIDE SEQUENCE [LARGE SCALE GENOMIC DNA]</scope>
    <source>
        <strain evidence="3">Gri0909</strain>
    </source>
</reference>
<name>A0A3S2WUA9_9PROT</name>
<dbReference type="RefSeq" id="WP_127764048.1">
    <property type="nucleotide sequence ID" value="NZ_SADE01000001.1"/>
</dbReference>
<proteinExistence type="predicted"/>
<comment type="caution">
    <text evidence="2">The sequence shown here is derived from an EMBL/GenBank/DDBJ whole genome shotgun (WGS) entry which is preliminary data.</text>
</comment>
<dbReference type="InterPro" id="IPR037523">
    <property type="entry name" value="VOC_core"/>
</dbReference>
<sequence length="131" mass="14161">MFSHATIGTNDIHRAVAFYDAVFACLGIERFYLQDDHAGYGDARSDQVWVMKPFDGKPATVGNGTHIAFLAESRDQVDAFHAAALAHGGSDDGAPGLRPHYHPNYYGAYIRDPDGNKIQAVCHTPPAETSG</sequence>
<dbReference type="CDD" id="cd07262">
    <property type="entry name" value="VOC_like"/>
    <property type="match status" value="1"/>
</dbReference>
<dbReference type="PANTHER" id="PTHR35006:SF1">
    <property type="entry name" value="BLL2941 PROTEIN"/>
    <property type="match status" value="1"/>
</dbReference>
<dbReference type="Proteomes" id="UP000287447">
    <property type="component" value="Unassembled WGS sequence"/>
</dbReference>